<dbReference type="InterPro" id="IPR009057">
    <property type="entry name" value="Homeodomain-like_sf"/>
</dbReference>
<keyword evidence="8" id="KW-1185">Reference proteome</keyword>
<feature type="DNA-binding region" description="H-T-H motif" evidence="4">
    <location>
        <begin position="45"/>
        <end position="64"/>
    </location>
</feature>
<reference evidence="8" key="1">
    <citation type="submission" date="2016-06" db="EMBL/GenBank/DDBJ databases">
        <authorList>
            <person name="Varghese N."/>
            <person name="Submissions Spin"/>
        </authorList>
    </citation>
    <scope>NUCLEOTIDE SEQUENCE [LARGE SCALE GENOMIC DNA]</scope>
    <source>
        <strain evidence="8">DSM 44815</strain>
    </source>
</reference>
<sequence length="198" mass="21744">MDRSPDDRSPSGAQRRPSRRTDAERNRTLILDAARTALEQDPDASMQSIAKLAGIGQGTLYRNFPHREALVLAVHRRDVQALIDAAPRLAAGNPPLAALRRWLDELGSYGRIKHGLAGALNSSTREQLATEGYDPVVDAMGTLLRACQQAGEVRADVTADDLLLLVGFLWRISPDENFETRSSHLLDLVMDALRRPAT</sequence>
<protein>
    <submittedName>
        <fullName evidence="7">Transcriptional regulator, TetR family</fullName>
    </submittedName>
</protein>
<dbReference type="PANTHER" id="PTHR30055">
    <property type="entry name" value="HTH-TYPE TRANSCRIPTIONAL REGULATOR RUTR"/>
    <property type="match status" value="1"/>
</dbReference>
<evidence type="ECO:0000256" key="5">
    <source>
        <dbReference type="SAM" id="MobiDB-lite"/>
    </source>
</evidence>
<dbReference type="SUPFAM" id="SSF48498">
    <property type="entry name" value="Tetracyclin repressor-like, C-terminal domain"/>
    <property type="match status" value="1"/>
</dbReference>
<keyword evidence="1" id="KW-0805">Transcription regulation</keyword>
<dbReference type="SUPFAM" id="SSF46689">
    <property type="entry name" value="Homeodomain-like"/>
    <property type="match status" value="1"/>
</dbReference>
<evidence type="ECO:0000256" key="3">
    <source>
        <dbReference type="ARBA" id="ARBA00023163"/>
    </source>
</evidence>
<evidence type="ECO:0000259" key="6">
    <source>
        <dbReference type="PROSITE" id="PS50977"/>
    </source>
</evidence>
<dbReference type="Gene3D" id="1.10.357.10">
    <property type="entry name" value="Tetracycline Repressor, domain 2"/>
    <property type="match status" value="1"/>
</dbReference>
<dbReference type="Pfam" id="PF00440">
    <property type="entry name" value="TetR_N"/>
    <property type="match status" value="1"/>
</dbReference>
<dbReference type="GO" id="GO:0003700">
    <property type="term" value="F:DNA-binding transcription factor activity"/>
    <property type="evidence" value="ECO:0007669"/>
    <property type="project" value="TreeGrafter"/>
</dbReference>
<evidence type="ECO:0000313" key="7">
    <source>
        <dbReference type="EMBL" id="SBT38971.1"/>
    </source>
</evidence>
<organism evidence="7 8">
    <name type="scientific">Micromonospora auratinigra</name>
    <dbReference type="NCBI Taxonomy" id="261654"/>
    <lineage>
        <taxon>Bacteria</taxon>
        <taxon>Bacillati</taxon>
        <taxon>Actinomycetota</taxon>
        <taxon>Actinomycetes</taxon>
        <taxon>Micromonosporales</taxon>
        <taxon>Micromonosporaceae</taxon>
        <taxon>Micromonospora</taxon>
    </lineage>
</organism>
<dbReference type="RefSeq" id="WP_091657339.1">
    <property type="nucleotide sequence ID" value="NZ_LT594323.1"/>
</dbReference>
<evidence type="ECO:0000256" key="4">
    <source>
        <dbReference type="PROSITE-ProRule" id="PRU00335"/>
    </source>
</evidence>
<dbReference type="EMBL" id="LT594323">
    <property type="protein sequence ID" value="SBT38971.1"/>
    <property type="molecule type" value="Genomic_DNA"/>
</dbReference>
<dbReference type="InterPro" id="IPR049445">
    <property type="entry name" value="TetR_SbtR-like_C"/>
</dbReference>
<dbReference type="OrthoDB" id="3617113at2"/>
<feature type="domain" description="HTH tetR-type" evidence="6">
    <location>
        <begin position="24"/>
        <end position="82"/>
    </location>
</feature>
<dbReference type="STRING" id="261654.GA0070611_0736"/>
<dbReference type="InterPro" id="IPR050109">
    <property type="entry name" value="HTH-type_TetR-like_transc_reg"/>
</dbReference>
<dbReference type="Pfam" id="PF21597">
    <property type="entry name" value="TetR_C_43"/>
    <property type="match status" value="1"/>
</dbReference>
<proteinExistence type="predicted"/>
<name>A0A1A8Z4V8_9ACTN</name>
<accession>A0A1A8Z4V8</accession>
<dbReference type="InterPro" id="IPR001647">
    <property type="entry name" value="HTH_TetR"/>
</dbReference>
<gene>
    <name evidence="7" type="ORF">GA0070611_0736</name>
</gene>
<dbReference type="AlphaFoldDB" id="A0A1A8Z4V8"/>
<evidence type="ECO:0000256" key="1">
    <source>
        <dbReference type="ARBA" id="ARBA00023015"/>
    </source>
</evidence>
<evidence type="ECO:0000256" key="2">
    <source>
        <dbReference type="ARBA" id="ARBA00023125"/>
    </source>
</evidence>
<evidence type="ECO:0000313" key="8">
    <source>
        <dbReference type="Proteomes" id="UP000199385"/>
    </source>
</evidence>
<dbReference type="InterPro" id="IPR036271">
    <property type="entry name" value="Tet_transcr_reg_TetR-rel_C_sf"/>
</dbReference>
<dbReference type="PROSITE" id="PS50977">
    <property type="entry name" value="HTH_TETR_2"/>
    <property type="match status" value="1"/>
</dbReference>
<dbReference type="PANTHER" id="PTHR30055:SF234">
    <property type="entry name" value="HTH-TYPE TRANSCRIPTIONAL REGULATOR BETI"/>
    <property type="match status" value="1"/>
</dbReference>
<keyword evidence="3" id="KW-0804">Transcription</keyword>
<dbReference type="PATRIC" id="fig|261654.4.peg.756"/>
<dbReference type="Proteomes" id="UP000199385">
    <property type="component" value="Chromosome I"/>
</dbReference>
<feature type="region of interest" description="Disordered" evidence="5">
    <location>
        <begin position="1"/>
        <end position="26"/>
    </location>
</feature>
<dbReference type="GO" id="GO:0000976">
    <property type="term" value="F:transcription cis-regulatory region binding"/>
    <property type="evidence" value="ECO:0007669"/>
    <property type="project" value="TreeGrafter"/>
</dbReference>
<keyword evidence="2 4" id="KW-0238">DNA-binding</keyword>